<evidence type="ECO:0000256" key="1">
    <source>
        <dbReference type="SAM" id="Phobius"/>
    </source>
</evidence>
<keyword evidence="1" id="KW-1133">Transmembrane helix</keyword>
<evidence type="ECO:0000256" key="2">
    <source>
        <dbReference type="SAM" id="SignalP"/>
    </source>
</evidence>
<reference evidence="3 4" key="1">
    <citation type="journal article" date="2016" name="Nat. Commun.">
        <title>Thousands of microbial genomes shed light on interconnected biogeochemical processes in an aquifer system.</title>
        <authorList>
            <person name="Anantharaman K."/>
            <person name="Brown C.T."/>
            <person name="Hug L.A."/>
            <person name="Sharon I."/>
            <person name="Castelle C.J."/>
            <person name="Probst A.J."/>
            <person name="Thomas B.C."/>
            <person name="Singh A."/>
            <person name="Wilkins M.J."/>
            <person name="Karaoz U."/>
            <person name="Brodie E.L."/>
            <person name="Williams K.H."/>
            <person name="Hubbard S.S."/>
            <person name="Banfield J.F."/>
        </authorList>
    </citation>
    <scope>NUCLEOTIDE SEQUENCE [LARGE SCALE GENOMIC DNA]</scope>
</reference>
<keyword evidence="1" id="KW-0472">Membrane</keyword>
<dbReference type="Proteomes" id="UP000177507">
    <property type="component" value="Unassembled WGS sequence"/>
</dbReference>
<gene>
    <name evidence="3" type="ORF">A2831_01565</name>
</gene>
<keyword evidence="2" id="KW-0732">Signal</keyword>
<dbReference type="EMBL" id="MGJI01000009">
    <property type="protein sequence ID" value="OGN05406.1"/>
    <property type="molecule type" value="Genomic_DNA"/>
</dbReference>
<feature type="transmembrane region" description="Helical" evidence="1">
    <location>
        <begin position="331"/>
        <end position="352"/>
    </location>
</feature>
<name>A0A1F8EZF1_9BACT</name>
<feature type="chain" id="PRO_5009535381" evidence="2">
    <location>
        <begin position="24"/>
        <end position="487"/>
    </location>
</feature>
<sequence length="487" mass="54954">MKKINAALAVILLAALIFPGLNGQQEQVEAQTEKPPIKSECRVVSNVFVKGQNIEIGCILMFRVGTNFNADELKNITNKDFTVTELFITDPAPVPDDKDYNFVMITQVLRPTAELKYGRYRIGLSLNFRYPEVAWQGEGDKKALVTTVISKVERFAPIEVEKTTIFAMVNNGDGFHDVVNIGEHVNYALHIFYETGAVTLLNDLASSELDKKYGVTDATKLDNPDLKPFVVINKDDANKKIALDRGLHKELIYNYRLALYDVSQTMLFEIPQLNIYYIEQGKNEVAKLITTPIKIRTNSVLNEDSDFRPPKNILKSDIETFLRFGVWPIRVAYTTLALAGLIILYVLLMFFVRHIGKIYKAGLRESLAQLNKSVTARIYRLTYVARILAGKAFKRFEAEPTQYNLKLFINQLRLYMGARAKIPKNLALSFTIEEFAKIGISSDTLAAAESFLDEKITPEDTATLKLALKNLIATEGFKNKPEEGTWS</sequence>
<keyword evidence="1" id="KW-0812">Transmembrane</keyword>
<accession>A0A1F8EZF1</accession>
<evidence type="ECO:0000313" key="4">
    <source>
        <dbReference type="Proteomes" id="UP000177507"/>
    </source>
</evidence>
<comment type="caution">
    <text evidence="3">The sequence shown here is derived from an EMBL/GenBank/DDBJ whole genome shotgun (WGS) entry which is preliminary data.</text>
</comment>
<dbReference type="STRING" id="1802668.A2831_01565"/>
<proteinExistence type="predicted"/>
<dbReference type="AlphaFoldDB" id="A0A1F8EZF1"/>
<organism evidence="3 4">
    <name type="scientific">Candidatus Yanofskybacteria bacterium RIFCSPHIGHO2_01_FULL_44_17</name>
    <dbReference type="NCBI Taxonomy" id="1802668"/>
    <lineage>
        <taxon>Bacteria</taxon>
        <taxon>Candidatus Yanofskyibacteriota</taxon>
    </lineage>
</organism>
<protein>
    <submittedName>
        <fullName evidence="3">Uncharacterized protein</fullName>
    </submittedName>
</protein>
<feature type="signal peptide" evidence="2">
    <location>
        <begin position="1"/>
        <end position="23"/>
    </location>
</feature>
<evidence type="ECO:0000313" key="3">
    <source>
        <dbReference type="EMBL" id="OGN05406.1"/>
    </source>
</evidence>